<keyword evidence="1" id="KW-0808">Transferase</keyword>
<dbReference type="EC" id="2.7.10.2" evidence="1"/>
<dbReference type="Proteomes" id="UP001647509">
    <property type="component" value="Unassembled WGS sequence"/>
</dbReference>
<keyword evidence="2" id="KW-1185">Reference proteome</keyword>
<organism evidence="1 2">
    <name type="scientific">Pseudotamlana agarivorans</name>
    <dbReference type="NCBI Taxonomy" id="481183"/>
    <lineage>
        <taxon>Bacteria</taxon>
        <taxon>Pseudomonadati</taxon>
        <taxon>Bacteroidota</taxon>
        <taxon>Flavobacteriia</taxon>
        <taxon>Flavobacteriales</taxon>
        <taxon>Flavobacteriaceae</taxon>
        <taxon>Pseudotamlana</taxon>
    </lineage>
</organism>
<reference evidence="1" key="1">
    <citation type="submission" date="2021-05" db="EMBL/GenBank/DDBJ databases">
        <title>Draft genomes of bacteria isolated from model marine particles.</title>
        <authorList>
            <person name="Datta M.S."/>
            <person name="Schwartzman J.A."/>
            <person name="Enke T.N."/>
            <person name="Saavedra J."/>
            <person name="Cermak N."/>
            <person name="Cordero O.X."/>
        </authorList>
    </citation>
    <scope>NUCLEOTIDE SEQUENCE</scope>
    <source>
        <strain evidence="1">I2M19</strain>
    </source>
</reference>
<evidence type="ECO:0000313" key="1">
    <source>
        <dbReference type="EMBL" id="MBU2950255.1"/>
    </source>
</evidence>
<sequence>MQNQEIPPNMIIAEEETTNIRQEIEKYAIHWKWFVLSIILAGIGAFLYLRYTPNLYEVATTILIEDDAKGASPELAVFEELGIGGNQKNIANEITILESRSLINKVGENLKLNIAYFKDGNIRSTEQLKNELPFNINFLTADSFLFDFSTAFKINIVSDTAFEISNLENENKEQHSFGSPIDYNGLKLIITPKTIKNTDETFTVSISPLKQVVQGLRNQIQVTLLNPNASVIELKMQSRKKAKAQLILDELVRQYNKDAVEYKNLIGNNTDAFIKERLALIEQDLIQVDKNAETFKTENKLTDINTETGIVLATNSEIEKQIIELNTQLKLVAYVKAHLKDNQNTLIPESLGLSDSNINTSSSQYNELLLERNRISKSTGGKNPVIINLDTQLNQIRESIVQGLDNLKSSLKISLNDAIVQEQRMASRISTAPKREREFRDIQRQQQIIETLYLFLLQKREENAISLAVTAPNAKLVDAAEGAAHPVGPNRKMIYLTAILLGLAIPFGIIFIVDLLDNKVHTQKELEETIKAPFMGAIPTTSKKDRMLVKGDRGSLAEAFRMVRTNLNFMLGNTEVSGKAIFVTSTLPGEGKTFVTINLATVFAMTDKKVLLIGADIRKPKVVEYLDISATHKGLTEYLADKTVTFKDIIEPQERGFDLIQSGIIAPNPAELLMNGRLDELLAYSKQHYDVVIVDTAPVTLVTDTIQIAPKADLFLYITRANYLDKRLLDVPKQLYNEKRLPNMSLVMNGTDPKKGYGYGYGGYGYGNDEEKTPWWRFNK</sequence>
<accession>A0ACC5U7I0</accession>
<comment type="caution">
    <text evidence="1">The sequence shown here is derived from an EMBL/GenBank/DDBJ whole genome shotgun (WGS) entry which is preliminary data.</text>
</comment>
<evidence type="ECO:0000313" key="2">
    <source>
        <dbReference type="Proteomes" id="UP001647509"/>
    </source>
</evidence>
<proteinExistence type="predicted"/>
<dbReference type="EMBL" id="JAHKPD010000011">
    <property type="protein sequence ID" value="MBU2950255.1"/>
    <property type="molecule type" value="Genomic_DNA"/>
</dbReference>
<protein>
    <submittedName>
        <fullName evidence="1">Polysaccharide biosynthesis tyrosine autokinase</fullName>
        <ecNumber evidence="1">2.7.10.2</ecNumber>
    </submittedName>
</protein>
<gene>
    <name evidence="1" type="ORF">KO493_06070</name>
</gene>
<name>A0ACC5U7I0_9FLAO</name>